<evidence type="ECO:0000313" key="2">
    <source>
        <dbReference type="Proteomes" id="UP000265325"/>
    </source>
</evidence>
<dbReference type="Proteomes" id="UP000265325">
    <property type="component" value="Unassembled WGS sequence"/>
</dbReference>
<reference evidence="1 2" key="1">
    <citation type="submission" date="2015-05" db="EMBL/GenBank/DDBJ databases">
        <title>Draft Genome assembly of Streptomyces showdoensis.</title>
        <authorList>
            <person name="Thapa K.K."/>
            <person name="Metsa-Ketela M."/>
        </authorList>
    </citation>
    <scope>NUCLEOTIDE SEQUENCE [LARGE SCALE GENOMIC DNA]</scope>
    <source>
        <strain evidence="1 2">ATCC 15227</strain>
    </source>
</reference>
<comment type="caution">
    <text evidence="1">The sequence shown here is derived from an EMBL/GenBank/DDBJ whole genome shotgun (WGS) entry which is preliminary data.</text>
</comment>
<evidence type="ECO:0000313" key="1">
    <source>
        <dbReference type="EMBL" id="KKZ71680.1"/>
    </source>
</evidence>
<name>A0A2P2GJJ9_STREW</name>
<protein>
    <submittedName>
        <fullName evidence="1">Uncharacterized protein</fullName>
    </submittedName>
</protein>
<gene>
    <name evidence="1" type="ORF">VO63_22005</name>
</gene>
<keyword evidence="2" id="KW-1185">Reference proteome</keyword>
<sequence length="108" mass="11496">MVDRDDDGTLVLSAFMPQDVDSDGMTSGAGVSWYAYLGTPAHPGALDCAAHAQAPGRRVPDTEYVALFGVWTAVVHRLGRRLDRGGVGVHENGRHLIRGLFRVPVGVG</sequence>
<proteinExistence type="predicted"/>
<dbReference type="EMBL" id="LAQS01000035">
    <property type="protein sequence ID" value="KKZ71680.1"/>
    <property type="molecule type" value="Genomic_DNA"/>
</dbReference>
<dbReference type="AlphaFoldDB" id="A0A2P2GJJ9"/>
<organism evidence="1 2">
    <name type="scientific">Streptomyces showdoensis</name>
    <dbReference type="NCBI Taxonomy" id="68268"/>
    <lineage>
        <taxon>Bacteria</taxon>
        <taxon>Bacillati</taxon>
        <taxon>Actinomycetota</taxon>
        <taxon>Actinomycetes</taxon>
        <taxon>Kitasatosporales</taxon>
        <taxon>Streptomycetaceae</taxon>
        <taxon>Streptomyces</taxon>
    </lineage>
</organism>
<accession>A0A2P2GJJ9</accession>